<evidence type="ECO:0000313" key="4">
    <source>
        <dbReference type="EMBL" id="PWK52411.1"/>
    </source>
</evidence>
<protein>
    <submittedName>
        <fullName evidence="4">Uncharacterized protein</fullName>
    </submittedName>
</protein>
<evidence type="ECO:0000256" key="1">
    <source>
        <dbReference type="SAM" id="Coils"/>
    </source>
</evidence>
<keyword evidence="5" id="KW-1185">Reference proteome</keyword>
<keyword evidence="1" id="KW-0175">Coiled coil</keyword>
<keyword evidence="3" id="KW-0472">Membrane</keyword>
<feature type="region of interest" description="Disordered" evidence="2">
    <location>
        <begin position="97"/>
        <end position="118"/>
    </location>
</feature>
<dbReference type="Proteomes" id="UP000245697">
    <property type="component" value="Unassembled WGS sequence"/>
</dbReference>
<feature type="transmembrane region" description="Helical" evidence="3">
    <location>
        <begin position="179"/>
        <end position="201"/>
    </location>
</feature>
<dbReference type="OrthoDB" id="3294381at2"/>
<name>A0A316FUJ8_9ACTN</name>
<feature type="transmembrane region" description="Helical" evidence="3">
    <location>
        <begin position="144"/>
        <end position="164"/>
    </location>
</feature>
<dbReference type="AlphaFoldDB" id="A0A316FUJ8"/>
<evidence type="ECO:0000256" key="2">
    <source>
        <dbReference type="SAM" id="MobiDB-lite"/>
    </source>
</evidence>
<sequence>MSELQPADFERADYRTVLRRLTSLDAKAAELREEARRWYADRLSAADVAVQEAAGRLEAAERSVRAAQRGLEEVDARAAGLWSDFVHRVGPVAERFGRTLPPASIPRQRGDDPPDRDAEDYLKEVENRVRYTPPARPITLGTKILFGMLGFAGGLLGVIANLMVRRTGTAAGGDWQQAAPVVALLVMLLFPVLAVVTAKLIADRRDAPLDTSAVVTVLATGLVTAGLLFTAVLVAQPR</sequence>
<keyword evidence="3" id="KW-0812">Transmembrane</keyword>
<proteinExistence type="predicted"/>
<keyword evidence="3" id="KW-1133">Transmembrane helix</keyword>
<feature type="compositionally biased region" description="Basic and acidic residues" evidence="2">
    <location>
        <begin position="108"/>
        <end position="118"/>
    </location>
</feature>
<evidence type="ECO:0000313" key="5">
    <source>
        <dbReference type="Proteomes" id="UP000245697"/>
    </source>
</evidence>
<organism evidence="4 5">
    <name type="scientific">Actinoplanes xinjiangensis</name>
    <dbReference type="NCBI Taxonomy" id="512350"/>
    <lineage>
        <taxon>Bacteria</taxon>
        <taxon>Bacillati</taxon>
        <taxon>Actinomycetota</taxon>
        <taxon>Actinomycetes</taxon>
        <taxon>Micromonosporales</taxon>
        <taxon>Micromonosporaceae</taxon>
        <taxon>Actinoplanes</taxon>
    </lineage>
</organism>
<feature type="coiled-coil region" evidence="1">
    <location>
        <begin position="14"/>
        <end position="77"/>
    </location>
</feature>
<dbReference type="RefSeq" id="WP_109588795.1">
    <property type="nucleotide sequence ID" value="NZ_BONA01000017.1"/>
</dbReference>
<accession>A0A316FUJ8</accession>
<dbReference type="EMBL" id="QGGR01000001">
    <property type="protein sequence ID" value="PWK52411.1"/>
    <property type="molecule type" value="Genomic_DNA"/>
</dbReference>
<feature type="transmembrane region" description="Helical" evidence="3">
    <location>
        <begin position="213"/>
        <end position="235"/>
    </location>
</feature>
<comment type="caution">
    <text evidence="4">The sequence shown here is derived from an EMBL/GenBank/DDBJ whole genome shotgun (WGS) entry which is preliminary data.</text>
</comment>
<evidence type="ECO:0000256" key="3">
    <source>
        <dbReference type="SAM" id="Phobius"/>
    </source>
</evidence>
<reference evidence="4 5" key="1">
    <citation type="submission" date="2018-05" db="EMBL/GenBank/DDBJ databases">
        <title>Genomic Encyclopedia of Archaeal and Bacterial Type Strains, Phase II (KMG-II): from individual species to whole genera.</title>
        <authorList>
            <person name="Goeker M."/>
        </authorList>
    </citation>
    <scope>NUCLEOTIDE SEQUENCE [LARGE SCALE GENOMIC DNA]</scope>
    <source>
        <strain evidence="4 5">DSM 45184</strain>
    </source>
</reference>
<gene>
    <name evidence="4" type="ORF">BC793_101420</name>
</gene>